<name>W7TT25_9STRA</name>
<dbReference type="Pfam" id="PF01779">
    <property type="entry name" value="Ribosomal_L29e"/>
    <property type="match status" value="1"/>
</dbReference>
<dbReference type="EMBL" id="AZIL01000171">
    <property type="protein sequence ID" value="EWM29317.1"/>
    <property type="molecule type" value="Genomic_DNA"/>
</dbReference>
<dbReference type="GO" id="GO:0003735">
    <property type="term" value="F:structural constituent of ribosome"/>
    <property type="evidence" value="ECO:0007669"/>
    <property type="project" value="UniProtKB-UniRule"/>
</dbReference>
<gene>
    <name evidence="6" type="ORF">Naga_100136g12</name>
</gene>
<feature type="compositionally biased region" description="Basic residues" evidence="5">
    <location>
        <begin position="35"/>
        <end position="45"/>
    </location>
</feature>
<reference evidence="6 7" key="1">
    <citation type="journal article" date="2014" name="Mol. Plant">
        <title>Chromosome Scale Genome Assembly and Transcriptome Profiling of Nannochloropsis gaditana in Nitrogen Depletion.</title>
        <authorList>
            <person name="Corteggiani Carpinelli E."/>
            <person name="Telatin A."/>
            <person name="Vitulo N."/>
            <person name="Forcato C."/>
            <person name="D'Angelo M."/>
            <person name="Schiavon R."/>
            <person name="Vezzi A."/>
            <person name="Giacometti G.M."/>
            <person name="Morosinotto T."/>
            <person name="Valle G."/>
        </authorList>
    </citation>
    <scope>NUCLEOTIDE SEQUENCE [LARGE SCALE GENOMIC DNA]</scope>
    <source>
        <strain evidence="6 7">B-31</strain>
    </source>
</reference>
<organism evidence="6 7">
    <name type="scientific">Nannochloropsis gaditana</name>
    <dbReference type="NCBI Taxonomy" id="72520"/>
    <lineage>
        <taxon>Eukaryota</taxon>
        <taxon>Sar</taxon>
        <taxon>Stramenopiles</taxon>
        <taxon>Ochrophyta</taxon>
        <taxon>Eustigmatophyceae</taxon>
        <taxon>Eustigmatales</taxon>
        <taxon>Monodopsidaceae</taxon>
        <taxon>Nannochloropsis</taxon>
    </lineage>
</organism>
<accession>W7TT25</accession>
<proteinExistence type="inferred from homology"/>
<feature type="region of interest" description="Disordered" evidence="5">
    <location>
        <begin position="21"/>
        <end position="53"/>
    </location>
</feature>
<evidence type="ECO:0000256" key="3">
    <source>
        <dbReference type="ARBA" id="ARBA00023274"/>
    </source>
</evidence>
<keyword evidence="7" id="KW-1185">Reference proteome</keyword>
<dbReference type="GO" id="GO:0002181">
    <property type="term" value="P:cytoplasmic translation"/>
    <property type="evidence" value="ECO:0007669"/>
    <property type="project" value="TreeGrafter"/>
</dbReference>
<evidence type="ECO:0000256" key="1">
    <source>
        <dbReference type="ARBA" id="ARBA00010247"/>
    </source>
</evidence>
<dbReference type="GO" id="GO:0022625">
    <property type="term" value="C:cytosolic large ribosomal subunit"/>
    <property type="evidence" value="ECO:0007669"/>
    <property type="project" value="TreeGrafter"/>
</dbReference>
<sequence>MVGVGAVTRKGGSPVVKSSVMAKSKNHTNRNQSFKAHRNGIKKPKNYVSKSLKGMDPKYLRNQRFAKKHNKVVKTAGAYQERFTFSIHGARTAKLAVACQDFVVRGNDIGGRHGLTSVEAYRIKKQNLSALGL</sequence>
<comment type="similarity">
    <text evidence="1 4">Belongs to the eukaryotic ribosomal protein eL29 family.</text>
</comment>
<keyword evidence="2 4" id="KW-0689">Ribosomal protein</keyword>
<evidence type="ECO:0000256" key="2">
    <source>
        <dbReference type="ARBA" id="ARBA00022980"/>
    </source>
</evidence>
<evidence type="ECO:0000313" key="6">
    <source>
        <dbReference type="EMBL" id="EWM29317.1"/>
    </source>
</evidence>
<keyword evidence="3 4" id="KW-0687">Ribonucleoprotein</keyword>
<protein>
    <recommendedName>
        <fullName evidence="4">60S ribosomal protein L29</fullName>
    </recommendedName>
</protein>
<dbReference type="PANTHER" id="PTHR12884">
    <property type="entry name" value="60S RIBOSOMAL PROTEIN L29"/>
    <property type="match status" value="1"/>
</dbReference>
<dbReference type="AlphaFoldDB" id="W7TT25"/>
<dbReference type="InterPro" id="IPR002673">
    <property type="entry name" value="Ribosomal_eL29"/>
</dbReference>
<evidence type="ECO:0000313" key="7">
    <source>
        <dbReference type="Proteomes" id="UP000019335"/>
    </source>
</evidence>
<dbReference type="PANTHER" id="PTHR12884:SF0">
    <property type="entry name" value="60S RIBOSOMAL PROTEIN L29"/>
    <property type="match status" value="1"/>
</dbReference>
<evidence type="ECO:0000256" key="5">
    <source>
        <dbReference type="SAM" id="MobiDB-lite"/>
    </source>
</evidence>
<comment type="caution">
    <text evidence="6">The sequence shown here is derived from an EMBL/GenBank/DDBJ whole genome shotgun (WGS) entry which is preliminary data.</text>
</comment>
<dbReference type="OrthoDB" id="996720at2759"/>
<dbReference type="Proteomes" id="UP000019335">
    <property type="component" value="Chromosome 3"/>
</dbReference>
<evidence type="ECO:0000256" key="4">
    <source>
        <dbReference type="RuleBase" id="RU364026"/>
    </source>
</evidence>
<dbReference type="Gene3D" id="6.10.140.1730">
    <property type="match status" value="1"/>
</dbReference>